<accession>A0AAE9C6K2</accession>
<dbReference type="KEGG" id="vg:77947832"/>
<evidence type="ECO:0000313" key="2">
    <source>
        <dbReference type="Proteomes" id="UP000827624"/>
    </source>
</evidence>
<protein>
    <submittedName>
        <fullName evidence="1">Uncharacterized protein</fullName>
    </submittedName>
</protein>
<organism evidence="1 2">
    <name type="scientific">Streptomyces phage Pablito</name>
    <dbReference type="NCBI Taxonomy" id="2894593"/>
    <lineage>
        <taxon>Viruses</taxon>
        <taxon>Duplodnaviria</taxon>
        <taxon>Heunggongvirae</taxon>
        <taxon>Uroviricota</taxon>
        <taxon>Caudoviricetes</taxon>
        <taxon>Arquatrovirinae</taxon>
        <taxon>Janusvirus</taxon>
        <taxon>Janusvirus pablito</taxon>
    </lineage>
</organism>
<dbReference type="GeneID" id="77947832"/>
<keyword evidence="2" id="KW-1185">Reference proteome</keyword>
<dbReference type="RefSeq" id="YP_010671579.1">
    <property type="nucleotide sequence ID" value="NC_070968.1"/>
</dbReference>
<dbReference type="Proteomes" id="UP000827624">
    <property type="component" value="Segment"/>
</dbReference>
<name>A0AAE9C6K2_9CAUD</name>
<dbReference type="EMBL" id="OK412919">
    <property type="protein sequence ID" value="UFD98004.1"/>
    <property type="molecule type" value="Genomic_DNA"/>
</dbReference>
<sequence>MKTLAKVLAFCLAFGTIGGLANAQAAPAPKPLPIHAPSFTTGPKLPTRPCPEDDAATRNCYWDAAKMGNGKGHSYIVDARGKVIYLNPALNNEAKRRAFTVSKQRAGWEYWGVVFGHQLCWAKVGDTSYIHCFDGFRETS</sequence>
<evidence type="ECO:0000313" key="1">
    <source>
        <dbReference type="EMBL" id="UFD98004.1"/>
    </source>
</evidence>
<proteinExistence type="predicted"/>
<reference evidence="1" key="1">
    <citation type="submission" date="2021-10" db="EMBL/GenBank/DDBJ databases">
        <title>Bacteriophage attack leads to shedding of the bacterial cell wall.</title>
        <authorList>
            <person name="Ongenae V."/>
            <person name="Claessen D."/>
            <person name="Briegel A."/>
        </authorList>
    </citation>
    <scope>NUCLEOTIDE SEQUENCE</scope>
</reference>